<evidence type="ECO:0000256" key="1">
    <source>
        <dbReference type="SAM" id="MobiDB-lite"/>
    </source>
</evidence>
<dbReference type="Proteomes" id="UP000251960">
    <property type="component" value="Chromosome 9"/>
</dbReference>
<name>A0A3L6D897_MAIZE</name>
<organism evidence="2">
    <name type="scientific">Zea mays</name>
    <name type="common">Maize</name>
    <dbReference type="NCBI Taxonomy" id="4577"/>
    <lineage>
        <taxon>Eukaryota</taxon>
        <taxon>Viridiplantae</taxon>
        <taxon>Streptophyta</taxon>
        <taxon>Embryophyta</taxon>
        <taxon>Tracheophyta</taxon>
        <taxon>Spermatophyta</taxon>
        <taxon>Magnoliopsida</taxon>
        <taxon>Liliopsida</taxon>
        <taxon>Poales</taxon>
        <taxon>Poaceae</taxon>
        <taxon>PACMAD clade</taxon>
        <taxon>Panicoideae</taxon>
        <taxon>Andropogonodae</taxon>
        <taxon>Andropogoneae</taxon>
        <taxon>Tripsacinae</taxon>
        <taxon>Zea</taxon>
    </lineage>
</organism>
<accession>A0A3L6D897</accession>
<proteinExistence type="predicted"/>
<gene>
    <name evidence="2" type="ORF">Zm00014a_014336</name>
</gene>
<reference evidence="2" key="1">
    <citation type="journal article" date="2018" name="Nat. Genet.">
        <title>Extensive intraspecific gene order and gene structural variations between Mo17 and other maize genomes.</title>
        <authorList>
            <person name="Sun S."/>
            <person name="Zhou Y."/>
            <person name="Chen J."/>
            <person name="Shi J."/>
            <person name="Zhao H."/>
            <person name="Zhao H."/>
            <person name="Song W."/>
            <person name="Zhang M."/>
            <person name="Cui Y."/>
            <person name="Dong X."/>
            <person name="Liu H."/>
            <person name="Ma X."/>
            <person name="Jiao Y."/>
            <person name="Wang B."/>
            <person name="Wei X."/>
            <person name="Stein J.C."/>
            <person name="Glaubitz J.C."/>
            <person name="Lu F."/>
            <person name="Yu G."/>
            <person name="Liang C."/>
            <person name="Fengler K."/>
            <person name="Li B."/>
            <person name="Rafalski A."/>
            <person name="Schnable P.S."/>
            <person name="Ware D.H."/>
            <person name="Buckler E.S."/>
            <person name="Lai J."/>
        </authorList>
    </citation>
    <scope>NUCLEOTIDE SEQUENCE [LARGE SCALE GENOMIC DNA]</scope>
    <source>
        <tissue evidence="2">Seedling</tissue>
    </source>
</reference>
<feature type="region of interest" description="Disordered" evidence="1">
    <location>
        <begin position="1"/>
        <end position="27"/>
    </location>
</feature>
<dbReference type="EMBL" id="NCVQ01000010">
    <property type="protein sequence ID" value="PWZ04816.1"/>
    <property type="molecule type" value="Genomic_DNA"/>
</dbReference>
<comment type="caution">
    <text evidence="2">The sequence shown here is derived from an EMBL/GenBank/DDBJ whole genome shotgun (WGS) entry which is preliminary data.</text>
</comment>
<dbReference type="AlphaFoldDB" id="A0A3L6D897"/>
<sequence>MTPAHVPSSLVRASPVPRAHPSPHFAQLNPLSRTALVARHRRRPAPAFSAIQLAGDCPKPHRAPPQGETPVPVPNFPYCALCLANFAFAGARPRRSAVLARWPANLARSSSPE</sequence>
<evidence type="ECO:0000313" key="2">
    <source>
        <dbReference type="EMBL" id="PWZ04816.1"/>
    </source>
</evidence>
<protein>
    <submittedName>
        <fullName evidence="2">Uncharacterized protein</fullName>
    </submittedName>
</protein>